<keyword evidence="3" id="KW-1185">Reference proteome</keyword>
<dbReference type="Proteomes" id="UP001489004">
    <property type="component" value="Unassembled WGS sequence"/>
</dbReference>
<reference evidence="2 3" key="1">
    <citation type="journal article" date="2024" name="Nat. Commun.">
        <title>Phylogenomics reveals the evolutionary origins of lichenization in chlorophyte algae.</title>
        <authorList>
            <person name="Puginier C."/>
            <person name="Libourel C."/>
            <person name="Otte J."/>
            <person name="Skaloud P."/>
            <person name="Haon M."/>
            <person name="Grisel S."/>
            <person name="Petersen M."/>
            <person name="Berrin J.G."/>
            <person name="Delaux P.M."/>
            <person name="Dal Grande F."/>
            <person name="Keller J."/>
        </authorList>
    </citation>
    <scope>NUCLEOTIDE SEQUENCE [LARGE SCALE GENOMIC DNA]</scope>
    <source>
        <strain evidence="2 3">SAG 2043</strain>
    </source>
</reference>
<comment type="caution">
    <text evidence="2">The sequence shown here is derived from an EMBL/GenBank/DDBJ whole genome shotgun (WGS) entry which is preliminary data.</text>
</comment>
<dbReference type="EMBL" id="JALJOR010000003">
    <property type="protein sequence ID" value="KAK9820390.1"/>
    <property type="molecule type" value="Genomic_DNA"/>
</dbReference>
<name>A0AAW1QG39_9CHLO</name>
<evidence type="ECO:0000313" key="3">
    <source>
        <dbReference type="Proteomes" id="UP001489004"/>
    </source>
</evidence>
<evidence type="ECO:0000313" key="2">
    <source>
        <dbReference type="EMBL" id="KAK9820390.1"/>
    </source>
</evidence>
<proteinExistence type="predicted"/>
<evidence type="ECO:0000256" key="1">
    <source>
        <dbReference type="SAM" id="MobiDB-lite"/>
    </source>
</evidence>
<feature type="region of interest" description="Disordered" evidence="1">
    <location>
        <begin position="26"/>
        <end position="47"/>
    </location>
</feature>
<accession>A0AAW1QG39</accession>
<sequence length="222" mass="24142">MPDAARNIPVVATSALHGPAVNLRSAQASADHTHHRQPHSKAGTGRLWSTPKGTTIVLVEEGTVAELEEAEYLIRNQQDLTGILDRLGHSDQPVQVFEREYVMTGMDAGTPLGEVDGLLGVAERVFVLMHKSVMTAGKVLDSRKKLLGFCEKVCESSEAPPVHLKGQQLCLVLATDCIPHGKKDNVHELCQFYGIPLLLPSQHSYQLDNHVSLNDANTCVPT</sequence>
<protein>
    <submittedName>
        <fullName evidence="2">Uncharacterized protein</fullName>
    </submittedName>
</protein>
<gene>
    <name evidence="2" type="ORF">WJX72_009875</name>
</gene>
<organism evidence="2 3">
    <name type="scientific">[Myrmecia] bisecta</name>
    <dbReference type="NCBI Taxonomy" id="41462"/>
    <lineage>
        <taxon>Eukaryota</taxon>
        <taxon>Viridiplantae</taxon>
        <taxon>Chlorophyta</taxon>
        <taxon>core chlorophytes</taxon>
        <taxon>Trebouxiophyceae</taxon>
        <taxon>Trebouxiales</taxon>
        <taxon>Trebouxiaceae</taxon>
        <taxon>Myrmecia</taxon>
    </lineage>
</organism>
<dbReference type="AlphaFoldDB" id="A0AAW1QG39"/>